<evidence type="ECO:0000313" key="2">
    <source>
        <dbReference type="EMBL" id="AUC21970.1"/>
    </source>
</evidence>
<dbReference type="RefSeq" id="WP_165733815.1">
    <property type="nucleotide sequence ID" value="NZ_CP019336.1"/>
</dbReference>
<organism evidence="3 5">
    <name type="scientific">Polaribacter sejongensis</name>
    <dbReference type="NCBI Taxonomy" id="985043"/>
    <lineage>
        <taxon>Bacteria</taxon>
        <taxon>Pseudomonadati</taxon>
        <taxon>Bacteroidota</taxon>
        <taxon>Flavobacteriia</taxon>
        <taxon>Flavobacteriales</taxon>
        <taxon>Flavobacteriaceae</taxon>
    </lineage>
</organism>
<reference evidence="2 4" key="2">
    <citation type="submission" date="2017-02" db="EMBL/GenBank/DDBJ databases">
        <title>Trade-off between light-utilization and light-protection in marine flavobacteria.</title>
        <authorList>
            <person name="Kumagai Y."/>
            <person name="Yoshizawa S."/>
            <person name="Kogure K."/>
            <person name="Iwasaki W."/>
        </authorList>
    </citation>
    <scope>NUCLEOTIDE SEQUENCE [LARGE SCALE GENOMIC DNA]</scope>
    <source>
        <strain evidence="2 4">KCTC 23670</strain>
    </source>
</reference>
<reference evidence="3" key="3">
    <citation type="submission" date="2023-06" db="EMBL/GenBank/DDBJ databases">
        <authorList>
            <person name="Lucena T."/>
            <person name="Sun Q."/>
        </authorList>
    </citation>
    <scope>NUCLEOTIDE SEQUENCE</scope>
    <source>
        <strain evidence="3">CECT 8670</strain>
    </source>
</reference>
<dbReference type="Proteomes" id="UP001228636">
    <property type="component" value="Unassembled WGS sequence"/>
</dbReference>
<dbReference type="EMBL" id="JAUFQH010000003">
    <property type="protein sequence ID" value="MDN3618620.1"/>
    <property type="molecule type" value="Genomic_DNA"/>
</dbReference>
<evidence type="ECO:0000313" key="5">
    <source>
        <dbReference type="Proteomes" id="UP001228636"/>
    </source>
</evidence>
<keyword evidence="4" id="KW-1185">Reference proteome</keyword>
<evidence type="ECO:0000313" key="3">
    <source>
        <dbReference type="EMBL" id="MDN3618620.1"/>
    </source>
</evidence>
<dbReference type="Proteomes" id="UP000232721">
    <property type="component" value="Chromosome"/>
</dbReference>
<protein>
    <submittedName>
        <fullName evidence="3">Uncharacterized protein</fullName>
    </submittedName>
</protein>
<reference evidence="3 5" key="1">
    <citation type="journal article" date="2014" name="Int. J. Syst. Evol. Microbiol.">
        <title>Complete genome sequence of Corynebacterium casei LMG S-19264T (=DSM 44701T), isolated from a smear-ripened cheese.</title>
        <authorList>
            <consortium name="US DOE Joint Genome Institute (JGI-PGF)"/>
            <person name="Walter F."/>
            <person name="Albersmeier A."/>
            <person name="Kalinowski J."/>
            <person name="Ruckert C."/>
        </authorList>
    </citation>
    <scope>NUCLEOTIDE SEQUENCE [LARGE SCALE GENOMIC DNA]</scope>
    <source>
        <strain evidence="3 5">CECT 8670</strain>
    </source>
</reference>
<proteinExistence type="predicted"/>
<sequence length="329" mass="39105">MMYFKTITDCILSIKDDLKVLQIKSIRITDLENFQKFCYIFSADKFRGSIREYRDTNGRENLKQELRLILSAIKDYSKFYSENQISLNSIDTIYLLKTLIKPIELQETLAYRKQIPTNKSITKLTGDYENMSLRLSDKHPEIIAILKKIQILKKEKEGLLNIYNEWIEERKTLERKYYNLLGFNFYNLLLNLEAIENIIEQDYLENIELLSLNFNNDLLEMINEYFTPPLTAVSAKDFFNEIQLSGIKLEMKKMSDTKFYFFVDCLSKTIKGENHKEIWIKEILDYFEKDRGVFDKKKTFEKTKYDGLKGIDKIQNNFAYKLLNAIQKV</sequence>
<evidence type="ECO:0000256" key="1">
    <source>
        <dbReference type="SAM" id="Coils"/>
    </source>
</evidence>
<feature type="coiled-coil region" evidence="1">
    <location>
        <begin position="149"/>
        <end position="176"/>
    </location>
</feature>
<name>A0AAJ1QVC4_9FLAO</name>
<dbReference type="EMBL" id="CP019336">
    <property type="protein sequence ID" value="AUC21970.1"/>
    <property type="molecule type" value="Genomic_DNA"/>
</dbReference>
<gene>
    <name evidence="2" type="ORF">BTO15_07585</name>
    <name evidence="3" type="ORF">QWY81_04010</name>
</gene>
<keyword evidence="1" id="KW-0175">Coiled coil</keyword>
<accession>A0AAJ1QVC4</accession>
<dbReference type="AlphaFoldDB" id="A0AAJ1QVC4"/>
<evidence type="ECO:0000313" key="4">
    <source>
        <dbReference type="Proteomes" id="UP000232721"/>
    </source>
</evidence>